<dbReference type="InterPro" id="IPR022198">
    <property type="entry name" value="DUF3723"/>
</dbReference>
<reference evidence="1 2" key="1">
    <citation type="journal article" date="2018" name="Nat. Ecol. Evol.">
        <title>Pezizomycetes genomes reveal the molecular basis of ectomycorrhizal truffle lifestyle.</title>
        <authorList>
            <person name="Murat C."/>
            <person name="Payen T."/>
            <person name="Noel B."/>
            <person name="Kuo A."/>
            <person name="Morin E."/>
            <person name="Chen J."/>
            <person name="Kohler A."/>
            <person name="Krizsan K."/>
            <person name="Balestrini R."/>
            <person name="Da Silva C."/>
            <person name="Montanini B."/>
            <person name="Hainaut M."/>
            <person name="Levati E."/>
            <person name="Barry K.W."/>
            <person name="Belfiori B."/>
            <person name="Cichocki N."/>
            <person name="Clum A."/>
            <person name="Dockter R.B."/>
            <person name="Fauchery L."/>
            <person name="Guy J."/>
            <person name="Iotti M."/>
            <person name="Le Tacon F."/>
            <person name="Lindquist E.A."/>
            <person name="Lipzen A."/>
            <person name="Malagnac F."/>
            <person name="Mello A."/>
            <person name="Molinier V."/>
            <person name="Miyauchi S."/>
            <person name="Poulain J."/>
            <person name="Riccioni C."/>
            <person name="Rubini A."/>
            <person name="Sitrit Y."/>
            <person name="Splivallo R."/>
            <person name="Traeger S."/>
            <person name="Wang M."/>
            <person name="Zifcakova L."/>
            <person name="Wipf D."/>
            <person name="Zambonelli A."/>
            <person name="Paolocci F."/>
            <person name="Nowrousian M."/>
            <person name="Ottonello S."/>
            <person name="Baldrian P."/>
            <person name="Spatafora J.W."/>
            <person name="Henrissat B."/>
            <person name="Nagy L.G."/>
            <person name="Aury J.M."/>
            <person name="Wincker P."/>
            <person name="Grigoriev I.V."/>
            <person name="Bonfante P."/>
            <person name="Martin F.M."/>
        </authorList>
    </citation>
    <scope>NUCLEOTIDE SEQUENCE [LARGE SCALE GENOMIC DNA]</scope>
    <source>
        <strain evidence="1 2">120613-1</strain>
    </source>
</reference>
<organism evidence="1 2">
    <name type="scientific">Choiromyces venosus 120613-1</name>
    <dbReference type="NCBI Taxonomy" id="1336337"/>
    <lineage>
        <taxon>Eukaryota</taxon>
        <taxon>Fungi</taxon>
        <taxon>Dikarya</taxon>
        <taxon>Ascomycota</taxon>
        <taxon>Pezizomycotina</taxon>
        <taxon>Pezizomycetes</taxon>
        <taxon>Pezizales</taxon>
        <taxon>Tuberaceae</taxon>
        <taxon>Choiromyces</taxon>
    </lineage>
</organism>
<keyword evidence="2" id="KW-1185">Reference proteome</keyword>
<dbReference type="EMBL" id="ML120372">
    <property type="protein sequence ID" value="RPB01614.1"/>
    <property type="molecule type" value="Genomic_DNA"/>
</dbReference>
<protein>
    <submittedName>
        <fullName evidence="1">Uncharacterized protein</fullName>
    </submittedName>
</protein>
<dbReference type="Proteomes" id="UP000276215">
    <property type="component" value="Unassembled WGS sequence"/>
</dbReference>
<accession>A0A3N4JTD0</accession>
<dbReference type="AlphaFoldDB" id="A0A3N4JTD0"/>
<evidence type="ECO:0000313" key="2">
    <source>
        <dbReference type="Proteomes" id="UP000276215"/>
    </source>
</evidence>
<evidence type="ECO:0000313" key="1">
    <source>
        <dbReference type="EMBL" id="RPB01614.1"/>
    </source>
</evidence>
<dbReference type="Pfam" id="PF12520">
    <property type="entry name" value="DUF3723"/>
    <property type="match status" value="1"/>
</dbReference>
<proteinExistence type="predicted"/>
<sequence>MKGTEGSTQELEMQYLWVARVMLSLLEFPEEDSLFELSTQWIDALIQRFTTDGCERSKKQNHIPTLINRNNYGVLRIANGGPFAYIKKETQDYLKDEFYVTTIPSDGEIFSCIHQYQLMDQLERKSQWMNRLSPSKASQLKQLLGVLEYLSALDRLSPISGL</sequence>
<gene>
    <name evidence="1" type="ORF">L873DRAFT_1788250</name>
</gene>
<name>A0A3N4JTD0_9PEZI</name>
<dbReference type="OrthoDB" id="4227485at2759"/>